<comment type="subcellular location">
    <subcellularLocation>
        <location evidence="1">Nucleus</location>
    </subcellularLocation>
</comment>
<organism evidence="8 9">
    <name type="scientific">Colletotrichum gloeosporioides</name>
    <name type="common">Anthracnose fungus</name>
    <name type="synonym">Glomerella cingulata</name>
    <dbReference type="NCBI Taxonomy" id="474922"/>
    <lineage>
        <taxon>Eukaryota</taxon>
        <taxon>Fungi</taxon>
        <taxon>Dikarya</taxon>
        <taxon>Ascomycota</taxon>
        <taxon>Pezizomycotina</taxon>
        <taxon>Sordariomycetes</taxon>
        <taxon>Hypocreomycetidae</taxon>
        <taxon>Glomerellales</taxon>
        <taxon>Glomerellaceae</taxon>
        <taxon>Colletotrichum</taxon>
        <taxon>Colletotrichum gloeosporioides species complex</taxon>
    </lineage>
</organism>
<dbReference type="GO" id="GO:0006351">
    <property type="term" value="P:DNA-templated transcription"/>
    <property type="evidence" value="ECO:0007669"/>
    <property type="project" value="InterPro"/>
</dbReference>
<dbReference type="AlphaFoldDB" id="A0A8H4CFB9"/>
<dbReference type="PANTHER" id="PTHR47338:SF5">
    <property type="entry name" value="ZN(II)2CYS6 TRANSCRIPTION FACTOR (EUROFUNG)"/>
    <property type="match status" value="1"/>
</dbReference>
<dbReference type="GO" id="GO:0003677">
    <property type="term" value="F:DNA binding"/>
    <property type="evidence" value="ECO:0007669"/>
    <property type="project" value="InterPro"/>
</dbReference>
<dbReference type="GO" id="GO:0000981">
    <property type="term" value="F:DNA-binding transcription factor activity, RNA polymerase II-specific"/>
    <property type="evidence" value="ECO:0007669"/>
    <property type="project" value="InterPro"/>
</dbReference>
<evidence type="ECO:0000256" key="3">
    <source>
        <dbReference type="ARBA" id="ARBA00023015"/>
    </source>
</evidence>
<keyword evidence="2" id="KW-0479">Metal-binding</keyword>
<evidence type="ECO:0000313" key="9">
    <source>
        <dbReference type="Proteomes" id="UP000613401"/>
    </source>
</evidence>
<keyword evidence="5" id="KW-0539">Nucleus</keyword>
<dbReference type="InterPro" id="IPR036864">
    <property type="entry name" value="Zn2-C6_fun-type_DNA-bd_sf"/>
</dbReference>
<evidence type="ECO:0000259" key="7">
    <source>
        <dbReference type="PROSITE" id="PS50048"/>
    </source>
</evidence>
<dbReference type="RefSeq" id="XP_045261878.1">
    <property type="nucleotide sequence ID" value="XM_045413799.1"/>
</dbReference>
<reference evidence="8" key="1">
    <citation type="journal article" date="2020" name="Phytopathology">
        <title>Genome sequence and comparative analysis of Colletotrichum gloeosporioides isolated from Liriodendron leaves.</title>
        <authorList>
            <person name="Fu F.F."/>
            <person name="Hao Z."/>
            <person name="Wang P."/>
            <person name="Lu Y."/>
            <person name="Xue L.J."/>
            <person name="Wei G."/>
            <person name="Tian Y."/>
            <person name="Baishi H."/>
            <person name="Xu H."/>
            <person name="Shi J."/>
            <person name="Cheng T."/>
            <person name="Wang G."/>
            <person name="Yi Y."/>
            <person name="Chen J."/>
        </authorList>
    </citation>
    <scope>NUCLEOTIDE SEQUENCE</scope>
    <source>
        <strain evidence="8">Lc1</strain>
    </source>
</reference>
<keyword evidence="9" id="KW-1185">Reference proteome</keyword>
<evidence type="ECO:0000256" key="2">
    <source>
        <dbReference type="ARBA" id="ARBA00022723"/>
    </source>
</evidence>
<dbReference type="InterPro" id="IPR001138">
    <property type="entry name" value="Zn2Cys6_DnaBD"/>
</dbReference>
<dbReference type="SMART" id="SM00066">
    <property type="entry name" value="GAL4"/>
    <property type="match status" value="1"/>
</dbReference>
<dbReference type="CDD" id="cd00067">
    <property type="entry name" value="GAL4"/>
    <property type="match status" value="1"/>
</dbReference>
<feature type="compositionally biased region" description="Polar residues" evidence="6">
    <location>
        <begin position="659"/>
        <end position="677"/>
    </location>
</feature>
<comment type="caution">
    <text evidence="8">The sequence shown here is derived from an EMBL/GenBank/DDBJ whole genome shotgun (WGS) entry which is preliminary data.</text>
</comment>
<evidence type="ECO:0000256" key="5">
    <source>
        <dbReference type="ARBA" id="ARBA00023242"/>
    </source>
</evidence>
<protein>
    <submittedName>
        <fullName evidence="8">Putative transcriptional regulatory protein</fullName>
    </submittedName>
</protein>
<dbReference type="GeneID" id="69021069"/>
<dbReference type="PANTHER" id="PTHR47338">
    <property type="entry name" value="ZN(II)2CYS6 TRANSCRIPTION FACTOR (EUROFUNG)-RELATED"/>
    <property type="match status" value="1"/>
</dbReference>
<feature type="domain" description="Zn(2)-C6 fungal-type" evidence="7">
    <location>
        <begin position="12"/>
        <end position="45"/>
    </location>
</feature>
<dbReference type="InterPro" id="IPR050815">
    <property type="entry name" value="TF_fung"/>
</dbReference>
<gene>
    <name evidence="8" type="ORF">GCG54_00013953</name>
</gene>
<dbReference type="Proteomes" id="UP000613401">
    <property type="component" value="Unassembled WGS sequence"/>
</dbReference>
<sequence length="826" mass="91105">MVGPLRIRSSIACARCRRSKIKCENTGRLDAPCENCIKSRKECVWPMPAPSPLKRPDPPSAPRDSRETATPHSGQKRPRRATHTRMDGALRSDDIDIVRRIDRTLWDKALVTFQRHFATELSFLHVPTLKNRIYDLTTGHASVAFDTQLVLLGLLALTGRYHGELADYFDNGSGEVSYDSSLGDQGISEAFARTLDKSLGSFASACSIGSVERVQALLMLGLYEWISPNHEGLRAWMLVGSAGRMAQALKLGYEANYSTANHSDATLEDAIVDREVRRRTMFSCFIFDRLISCGKERPSFIRSDDLHVRLPCAKEDFDLSRQTSTEWFSGDVDSSSLHDETSILGRFVQLVDLWGRISQYSSAGGRFLDKQRPPWNPESLFFQLRREADAFSKTLEAPGTFLSLSPSNYFRHESTSSTYIILHLLMSLCKIMLHRQYLPFIPIKCTRPSGPLDEPTFPPEEVPPGFWEESARELFGASKTVANVIELCEDRLPHSPLVAFVIYTASFTGVYAQHFPRMDTEAYLCSRSSDQDEVAENQPISASFGPTKVMFDTLSELARYSGVAAAFVARFYEVDQYFSSMVQDYHRNLRHRTTSQQSGERLSIRMGGDTGGLEEWVVKSDRIVSNSSIIRETEPTGHPTQPDARGVESLVPSHHRNNSRNATSTTFRTPPGEQSSVGGRANIQIIPPPNDERTVGTSGQMQSPPLSSAPSHIAGVDPLLLEGGDDWSWAFLNDMYLGTSSHLHYSAISIAIMQFFQIASILAVMASSVSAAVTVGSACEGAGYECVSGNAAIASCDGAKWQLAANCGGCSDACVKPDAGAPYCKC</sequence>
<dbReference type="Pfam" id="PF00172">
    <property type="entry name" value="Zn_clus"/>
    <property type="match status" value="1"/>
</dbReference>
<feature type="compositionally biased region" description="Polar residues" evidence="6">
    <location>
        <begin position="695"/>
        <end position="709"/>
    </location>
</feature>
<dbReference type="SMART" id="SM00906">
    <property type="entry name" value="Fungal_trans"/>
    <property type="match status" value="1"/>
</dbReference>
<keyword evidence="3" id="KW-0805">Transcription regulation</keyword>
<dbReference type="PROSITE" id="PS50048">
    <property type="entry name" value="ZN2_CY6_FUNGAL_2"/>
    <property type="match status" value="1"/>
</dbReference>
<dbReference type="PROSITE" id="PS00463">
    <property type="entry name" value="ZN2_CY6_FUNGAL_1"/>
    <property type="match status" value="1"/>
</dbReference>
<evidence type="ECO:0000256" key="6">
    <source>
        <dbReference type="SAM" id="MobiDB-lite"/>
    </source>
</evidence>
<dbReference type="InterPro" id="IPR007219">
    <property type="entry name" value="XnlR_reg_dom"/>
</dbReference>
<feature type="compositionally biased region" description="Basic residues" evidence="6">
    <location>
        <begin position="74"/>
        <end position="83"/>
    </location>
</feature>
<evidence type="ECO:0000313" key="8">
    <source>
        <dbReference type="EMBL" id="KAF3802719.1"/>
    </source>
</evidence>
<dbReference type="SUPFAM" id="SSF57701">
    <property type="entry name" value="Zn2/Cys6 DNA-binding domain"/>
    <property type="match status" value="1"/>
</dbReference>
<dbReference type="Gene3D" id="4.10.240.10">
    <property type="entry name" value="Zn(2)-C6 fungal-type DNA-binding domain"/>
    <property type="match status" value="1"/>
</dbReference>
<name>A0A8H4CFB9_COLGL</name>
<dbReference type="GO" id="GO:0005634">
    <property type="term" value="C:nucleus"/>
    <property type="evidence" value="ECO:0007669"/>
    <property type="project" value="UniProtKB-SubCell"/>
</dbReference>
<reference evidence="8" key="2">
    <citation type="submission" date="2020-03" db="EMBL/GenBank/DDBJ databases">
        <authorList>
            <person name="Fu F.-F."/>
            <person name="Chen J."/>
        </authorList>
    </citation>
    <scope>NUCLEOTIDE SEQUENCE</scope>
    <source>
        <strain evidence="8">Lc1</strain>
    </source>
</reference>
<dbReference type="GO" id="GO:0008270">
    <property type="term" value="F:zinc ion binding"/>
    <property type="evidence" value="ECO:0007669"/>
    <property type="project" value="InterPro"/>
</dbReference>
<dbReference type="EMBL" id="WVTB01000060">
    <property type="protein sequence ID" value="KAF3802719.1"/>
    <property type="molecule type" value="Genomic_DNA"/>
</dbReference>
<dbReference type="CDD" id="cd12148">
    <property type="entry name" value="fungal_TF_MHR"/>
    <property type="match status" value="1"/>
</dbReference>
<proteinExistence type="predicted"/>
<keyword evidence="4" id="KW-0804">Transcription</keyword>
<feature type="region of interest" description="Disordered" evidence="6">
    <location>
        <begin position="631"/>
        <end position="709"/>
    </location>
</feature>
<feature type="compositionally biased region" description="Pro residues" evidence="6">
    <location>
        <begin position="47"/>
        <end position="61"/>
    </location>
</feature>
<dbReference type="Pfam" id="PF04082">
    <property type="entry name" value="Fungal_trans"/>
    <property type="match status" value="1"/>
</dbReference>
<evidence type="ECO:0000256" key="1">
    <source>
        <dbReference type="ARBA" id="ARBA00004123"/>
    </source>
</evidence>
<evidence type="ECO:0000256" key="4">
    <source>
        <dbReference type="ARBA" id="ARBA00023163"/>
    </source>
</evidence>
<feature type="region of interest" description="Disordered" evidence="6">
    <location>
        <begin position="47"/>
        <end position="87"/>
    </location>
</feature>
<accession>A0A8H4CFB9</accession>